<dbReference type="Proteomes" id="UP000199071">
    <property type="component" value="Unassembled WGS sequence"/>
</dbReference>
<dbReference type="OrthoDB" id="9801155at2"/>
<keyword evidence="6 9" id="KW-0408">Iron</keyword>
<dbReference type="InterPro" id="IPR001128">
    <property type="entry name" value="Cyt_P450"/>
</dbReference>
<evidence type="ECO:0000313" key="10">
    <source>
        <dbReference type="EMBL" id="SDB22395.1"/>
    </source>
</evidence>
<name>A0A1G6BPA7_9HYPH</name>
<keyword evidence="4 9" id="KW-0479">Metal-binding</keyword>
<keyword evidence="11" id="KW-1185">Reference proteome</keyword>
<comment type="similarity">
    <text evidence="2 9">Belongs to the cytochrome P450 family.</text>
</comment>
<dbReference type="InterPro" id="IPR002397">
    <property type="entry name" value="Cyt_P450_B"/>
</dbReference>
<dbReference type="GO" id="GO:0004497">
    <property type="term" value="F:monooxygenase activity"/>
    <property type="evidence" value="ECO:0007669"/>
    <property type="project" value="UniProtKB-KW"/>
</dbReference>
<comment type="function">
    <text evidence="8">Cytochromes P450 are a group of heme-thiolate monooxygenases. They oxidize a variety of structurally unrelated compounds, including steroids, fatty acids, and xenobiotics.</text>
</comment>
<gene>
    <name evidence="10" type="ORF">SAMN02982931_01681</name>
</gene>
<organism evidence="10 11">
    <name type="scientific">Bauldia litoralis</name>
    <dbReference type="NCBI Taxonomy" id="665467"/>
    <lineage>
        <taxon>Bacteria</taxon>
        <taxon>Pseudomonadati</taxon>
        <taxon>Pseudomonadota</taxon>
        <taxon>Alphaproteobacteria</taxon>
        <taxon>Hyphomicrobiales</taxon>
        <taxon>Kaistiaceae</taxon>
        <taxon>Bauldia</taxon>
    </lineage>
</organism>
<dbReference type="GO" id="GO:0016705">
    <property type="term" value="F:oxidoreductase activity, acting on paired donors, with incorporation or reduction of molecular oxygen"/>
    <property type="evidence" value="ECO:0007669"/>
    <property type="project" value="InterPro"/>
</dbReference>
<evidence type="ECO:0000256" key="8">
    <source>
        <dbReference type="ARBA" id="ARBA00043906"/>
    </source>
</evidence>
<accession>A0A1G6BPA7</accession>
<evidence type="ECO:0000256" key="7">
    <source>
        <dbReference type="ARBA" id="ARBA00023033"/>
    </source>
</evidence>
<comment type="cofactor">
    <cofactor evidence="1">
        <name>heme</name>
        <dbReference type="ChEBI" id="CHEBI:30413"/>
    </cofactor>
</comment>
<dbReference type="PANTHER" id="PTHR46696:SF6">
    <property type="entry name" value="P450, PUTATIVE (EUROFUNG)-RELATED"/>
    <property type="match status" value="1"/>
</dbReference>
<keyword evidence="7 9" id="KW-0503">Monooxygenase</keyword>
<dbReference type="GO" id="GO:0005506">
    <property type="term" value="F:iron ion binding"/>
    <property type="evidence" value="ECO:0007669"/>
    <property type="project" value="InterPro"/>
</dbReference>
<evidence type="ECO:0000256" key="6">
    <source>
        <dbReference type="ARBA" id="ARBA00023004"/>
    </source>
</evidence>
<dbReference type="PRINTS" id="PR00359">
    <property type="entry name" value="BP450"/>
</dbReference>
<evidence type="ECO:0000256" key="4">
    <source>
        <dbReference type="ARBA" id="ARBA00022723"/>
    </source>
</evidence>
<dbReference type="PROSITE" id="PS00086">
    <property type="entry name" value="CYTOCHROME_P450"/>
    <property type="match status" value="1"/>
</dbReference>
<evidence type="ECO:0000256" key="3">
    <source>
        <dbReference type="ARBA" id="ARBA00022617"/>
    </source>
</evidence>
<keyword evidence="5 9" id="KW-0560">Oxidoreductase</keyword>
<keyword evidence="3 9" id="KW-0349">Heme</keyword>
<dbReference type="GO" id="GO:0020037">
    <property type="term" value="F:heme binding"/>
    <property type="evidence" value="ECO:0007669"/>
    <property type="project" value="InterPro"/>
</dbReference>
<dbReference type="STRING" id="665467.SAMN02982931_01681"/>
<evidence type="ECO:0000256" key="1">
    <source>
        <dbReference type="ARBA" id="ARBA00001971"/>
    </source>
</evidence>
<dbReference type="PANTHER" id="PTHR46696">
    <property type="entry name" value="P450, PUTATIVE (EUROFUNG)-RELATED"/>
    <property type="match status" value="1"/>
</dbReference>
<dbReference type="EMBL" id="FMXQ01000003">
    <property type="protein sequence ID" value="SDB22395.1"/>
    <property type="molecule type" value="Genomic_DNA"/>
</dbReference>
<evidence type="ECO:0000313" key="11">
    <source>
        <dbReference type="Proteomes" id="UP000199071"/>
    </source>
</evidence>
<dbReference type="InterPro" id="IPR017972">
    <property type="entry name" value="Cyt_P450_CS"/>
</dbReference>
<dbReference type="FunFam" id="1.10.630.10:FF:000018">
    <property type="entry name" value="Cytochrome P450 monooxygenase"/>
    <property type="match status" value="1"/>
</dbReference>
<dbReference type="Gene3D" id="1.10.630.10">
    <property type="entry name" value="Cytochrome P450"/>
    <property type="match status" value="1"/>
</dbReference>
<evidence type="ECO:0000256" key="9">
    <source>
        <dbReference type="RuleBase" id="RU000461"/>
    </source>
</evidence>
<reference evidence="10 11" key="1">
    <citation type="submission" date="2016-10" db="EMBL/GenBank/DDBJ databases">
        <authorList>
            <person name="de Groot N.N."/>
        </authorList>
    </citation>
    <scope>NUCLEOTIDE SEQUENCE [LARGE SCALE GENOMIC DNA]</scope>
    <source>
        <strain evidence="10 11">ATCC 35022</strain>
    </source>
</reference>
<dbReference type="Pfam" id="PF00067">
    <property type="entry name" value="p450"/>
    <property type="match status" value="1"/>
</dbReference>
<dbReference type="AlphaFoldDB" id="A0A1G6BPA7"/>
<proteinExistence type="inferred from homology"/>
<protein>
    <submittedName>
        <fullName evidence="10">Cytochrome P450</fullName>
    </submittedName>
</protein>
<sequence length="400" mass="44494">MAMDEIDFDHHAPDFNERKYALYREMRGKCPVAHSPAHDGYWLLSRYDEVFEVARNDRVFSSAREVVVPPTNVGRLIPLQSDPPELERYRSLLIPFFAPGNLKRLEPFIDDIVDRSIDGFIERGEADVVTELANPVPSSTTMALLGLDPADWRVFADPIHAGSYSRPGTPENDAATRDIQAFSERIVAEVDARIAAPRDDMISALLAADYRGVATTREEVIDLVRMVIFGGMDTVMAAFSNIFVALGQRPDLRDRLVADRGLIPKAVEEFLRYDAPVQGFARTVTEDTEVGGQPIAEGETVFMLWASANRDAAVFGDDAEELVLDRTPNRHMTFGIGAHRCLGSTLARIELRIVLEQVLERLPDFTVALDGIVEADTIGIVFGRRKVPITFTPGRRRQAG</sequence>
<dbReference type="InterPro" id="IPR036396">
    <property type="entry name" value="Cyt_P450_sf"/>
</dbReference>
<dbReference type="SUPFAM" id="SSF48264">
    <property type="entry name" value="Cytochrome P450"/>
    <property type="match status" value="1"/>
</dbReference>
<evidence type="ECO:0000256" key="2">
    <source>
        <dbReference type="ARBA" id="ARBA00010617"/>
    </source>
</evidence>
<evidence type="ECO:0000256" key="5">
    <source>
        <dbReference type="ARBA" id="ARBA00023002"/>
    </source>
</evidence>